<accession>A0ABT6X7W9</accession>
<evidence type="ECO:0000313" key="3">
    <source>
        <dbReference type="EMBL" id="MDI9234237.1"/>
    </source>
</evidence>
<proteinExistence type="predicted"/>
<gene>
    <name evidence="3" type="ORF">QLQ16_10355</name>
</gene>
<evidence type="ECO:0000256" key="1">
    <source>
        <dbReference type="SAM" id="MobiDB-lite"/>
    </source>
</evidence>
<name>A0ABT6X7W9_9BURK</name>
<keyword evidence="4" id="KW-1185">Reference proteome</keyword>
<dbReference type="RefSeq" id="WP_283224619.1">
    <property type="nucleotide sequence ID" value="NZ_JASGBH010000007.1"/>
</dbReference>
<protein>
    <submittedName>
        <fullName evidence="3">Oxidoreductase-like domain-containing protein</fullName>
    </submittedName>
</protein>
<reference evidence="3" key="1">
    <citation type="submission" date="2023-05" db="EMBL/GenBank/DDBJ databases">
        <title>Limnohabitans sp. strain HM2-2 Genome sequencing and assembly.</title>
        <authorList>
            <person name="Jung Y."/>
        </authorList>
    </citation>
    <scope>NUCLEOTIDE SEQUENCE</scope>
    <source>
        <strain evidence="3">HM2-2</strain>
    </source>
</reference>
<evidence type="ECO:0000313" key="4">
    <source>
        <dbReference type="Proteomes" id="UP001431902"/>
    </source>
</evidence>
<sequence>MSCDNEHPIIDPHQTQRESVRRGIAQFQQRLHAAGHDFREPPPEPTSCCGRGCNGCVWESYDDALMYWYEDAGALLAG</sequence>
<dbReference type="EMBL" id="JASGBH010000007">
    <property type="protein sequence ID" value="MDI9234237.1"/>
    <property type="molecule type" value="Genomic_DNA"/>
</dbReference>
<dbReference type="InterPro" id="IPR019180">
    <property type="entry name" value="Oxidoreductase-like_N"/>
</dbReference>
<feature type="region of interest" description="Disordered" evidence="1">
    <location>
        <begin position="1"/>
        <end position="21"/>
    </location>
</feature>
<dbReference type="Pfam" id="PF09791">
    <property type="entry name" value="Oxidored-like"/>
    <property type="match status" value="1"/>
</dbReference>
<feature type="domain" description="Oxidoreductase-like" evidence="2">
    <location>
        <begin position="34"/>
        <end position="71"/>
    </location>
</feature>
<comment type="caution">
    <text evidence="3">The sequence shown here is derived from an EMBL/GenBank/DDBJ whole genome shotgun (WGS) entry which is preliminary data.</text>
</comment>
<evidence type="ECO:0000259" key="2">
    <source>
        <dbReference type="Pfam" id="PF09791"/>
    </source>
</evidence>
<dbReference type="Proteomes" id="UP001431902">
    <property type="component" value="Unassembled WGS sequence"/>
</dbReference>
<organism evidence="3 4">
    <name type="scientific">Limnohabitans lacus</name>
    <dbReference type="NCBI Taxonomy" id="3045173"/>
    <lineage>
        <taxon>Bacteria</taxon>
        <taxon>Pseudomonadati</taxon>
        <taxon>Pseudomonadota</taxon>
        <taxon>Betaproteobacteria</taxon>
        <taxon>Burkholderiales</taxon>
        <taxon>Comamonadaceae</taxon>
        <taxon>Limnohabitans</taxon>
    </lineage>
</organism>